<accession>A0AAE0M1X0</accession>
<keyword evidence="8" id="KW-1185">Reference proteome</keyword>
<dbReference type="Pfam" id="PF01408">
    <property type="entry name" value="GFO_IDH_MocA"/>
    <property type="match status" value="1"/>
</dbReference>
<evidence type="ECO:0000259" key="6">
    <source>
        <dbReference type="Pfam" id="PF01408"/>
    </source>
</evidence>
<sequence length="419" mass="46560">MAGLFGFLHRFWQISSPPTPQQPKTANALKFGILGAANIAPMALIKPAKLHPEVVVQAVAARDKKKATAYAKKHGIPQVLDSYEDMLNDPTIDAIFIPLPNGLHYEWALKALAKGKHVILEKPSVSNATEAELLFRSPILQGPKAPVLLEAFHYRFHPAWLHFVSLLDQANIAHANVHMPIPKLLFGDDDIRFRYELAGGAMMDLTYTMSILRGVFGSEPEECTGCEVVPMPPPNELCDGSFSGTWTFPNSATAEMHGSLRASVADLLWKEGIYVAVTHKPEVIVPGEYKEVVRTRKVTLHNFVQPALWHRIDLEEETVVRRTDGSGEVLSKTNTKTHKKVYTFQDAGISGHDSKPYWVTYSHQLDAFVDRVRGREGTGAWVDAEDSINQMRMIDMAYEKSSLPVRPTSKFRLTEGGAA</sequence>
<dbReference type="InterPro" id="IPR000683">
    <property type="entry name" value="Gfo/Idh/MocA-like_OxRdtase_N"/>
</dbReference>
<feature type="domain" description="Gfo/Idh/MocA-like oxidoreductase N-terminal" evidence="6">
    <location>
        <begin position="29"/>
        <end position="134"/>
    </location>
</feature>
<dbReference type="GO" id="GO:0047837">
    <property type="term" value="F:D-xylose 1-dehydrogenase (NADP+) activity"/>
    <property type="evidence" value="ECO:0007669"/>
    <property type="project" value="UniProtKB-EC"/>
</dbReference>
<evidence type="ECO:0000256" key="5">
    <source>
        <dbReference type="ARBA" id="ARBA00049233"/>
    </source>
</evidence>
<dbReference type="Proteomes" id="UP001283341">
    <property type="component" value="Unassembled WGS sequence"/>
</dbReference>
<dbReference type="PANTHER" id="PTHR22604:SF105">
    <property type="entry name" value="TRANS-1,2-DIHYDROBENZENE-1,2-DIOL DEHYDROGENASE"/>
    <property type="match status" value="1"/>
</dbReference>
<protein>
    <recommendedName>
        <fullName evidence="3">D-xylose 1-dehydrogenase (NADP(+), D-xylono-1,5-lactone-forming)</fullName>
        <ecNumber evidence="3">1.1.1.179</ecNumber>
    </recommendedName>
    <alternativeName>
        <fullName evidence="4">D-xylose-NADP dehydrogenase</fullName>
    </alternativeName>
</protein>
<dbReference type="EMBL" id="JAUEDM010000005">
    <property type="protein sequence ID" value="KAK3316246.1"/>
    <property type="molecule type" value="Genomic_DNA"/>
</dbReference>
<dbReference type="AlphaFoldDB" id="A0AAE0M1X0"/>
<dbReference type="InterPro" id="IPR050984">
    <property type="entry name" value="Gfo/Idh/MocA_domain"/>
</dbReference>
<reference evidence="7" key="1">
    <citation type="journal article" date="2023" name="Mol. Phylogenet. Evol.">
        <title>Genome-scale phylogeny and comparative genomics of the fungal order Sordariales.</title>
        <authorList>
            <person name="Hensen N."/>
            <person name="Bonometti L."/>
            <person name="Westerberg I."/>
            <person name="Brannstrom I.O."/>
            <person name="Guillou S."/>
            <person name="Cros-Aarteil S."/>
            <person name="Calhoun S."/>
            <person name="Haridas S."/>
            <person name="Kuo A."/>
            <person name="Mondo S."/>
            <person name="Pangilinan J."/>
            <person name="Riley R."/>
            <person name="LaButti K."/>
            <person name="Andreopoulos B."/>
            <person name="Lipzen A."/>
            <person name="Chen C."/>
            <person name="Yan M."/>
            <person name="Daum C."/>
            <person name="Ng V."/>
            <person name="Clum A."/>
            <person name="Steindorff A."/>
            <person name="Ohm R.A."/>
            <person name="Martin F."/>
            <person name="Silar P."/>
            <person name="Natvig D.O."/>
            <person name="Lalanne C."/>
            <person name="Gautier V."/>
            <person name="Ament-Velasquez S.L."/>
            <person name="Kruys A."/>
            <person name="Hutchinson M.I."/>
            <person name="Powell A.J."/>
            <person name="Barry K."/>
            <person name="Miller A.N."/>
            <person name="Grigoriev I.V."/>
            <person name="Debuchy R."/>
            <person name="Gladieux P."/>
            <person name="Hiltunen Thoren M."/>
            <person name="Johannesson H."/>
        </authorList>
    </citation>
    <scope>NUCLEOTIDE SEQUENCE</scope>
    <source>
        <strain evidence="7">CBS 118394</strain>
    </source>
</reference>
<dbReference type="EC" id="1.1.1.179" evidence="3"/>
<dbReference type="GO" id="GO:0000166">
    <property type="term" value="F:nucleotide binding"/>
    <property type="evidence" value="ECO:0007669"/>
    <property type="project" value="InterPro"/>
</dbReference>
<evidence type="ECO:0000256" key="1">
    <source>
        <dbReference type="ARBA" id="ARBA00010928"/>
    </source>
</evidence>
<proteinExistence type="inferred from homology"/>
<reference evidence="7" key="2">
    <citation type="submission" date="2023-06" db="EMBL/GenBank/DDBJ databases">
        <authorList>
            <consortium name="Lawrence Berkeley National Laboratory"/>
            <person name="Haridas S."/>
            <person name="Hensen N."/>
            <person name="Bonometti L."/>
            <person name="Westerberg I."/>
            <person name="Brannstrom I.O."/>
            <person name="Guillou S."/>
            <person name="Cros-Aarteil S."/>
            <person name="Calhoun S."/>
            <person name="Kuo A."/>
            <person name="Mondo S."/>
            <person name="Pangilinan J."/>
            <person name="Riley R."/>
            <person name="Labutti K."/>
            <person name="Andreopoulos B."/>
            <person name="Lipzen A."/>
            <person name="Chen C."/>
            <person name="Yanf M."/>
            <person name="Daum C."/>
            <person name="Ng V."/>
            <person name="Clum A."/>
            <person name="Steindorff A."/>
            <person name="Ohm R."/>
            <person name="Martin F."/>
            <person name="Silar P."/>
            <person name="Natvig D."/>
            <person name="Lalanne C."/>
            <person name="Gautier V."/>
            <person name="Ament-Velasquez S.L."/>
            <person name="Kruys A."/>
            <person name="Hutchinson M.I."/>
            <person name="Powell A.J."/>
            <person name="Barry K."/>
            <person name="Miller A.N."/>
            <person name="Grigoriev I.V."/>
            <person name="Debuchy R."/>
            <person name="Gladieux P."/>
            <person name="Thoren M.H."/>
            <person name="Johannesson H."/>
        </authorList>
    </citation>
    <scope>NUCLEOTIDE SEQUENCE</scope>
    <source>
        <strain evidence="7">CBS 118394</strain>
    </source>
</reference>
<dbReference type="Gene3D" id="3.30.360.10">
    <property type="entry name" value="Dihydrodipicolinate Reductase, domain 2"/>
    <property type="match status" value="1"/>
</dbReference>
<name>A0AAE0M1X0_9PEZI</name>
<evidence type="ECO:0000256" key="3">
    <source>
        <dbReference type="ARBA" id="ARBA00038984"/>
    </source>
</evidence>
<organism evidence="7 8">
    <name type="scientific">Apodospora peruviana</name>
    <dbReference type="NCBI Taxonomy" id="516989"/>
    <lineage>
        <taxon>Eukaryota</taxon>
        <taxon>Fungi</taxon>
        <taxon>Dikarya</taxon>
        <taxon>Ascomycota</taxon>
        <taxon>Pezizomycotina</taxon>
        <taxon>Sordariomycetes</taxon>
        <taxon>Sordariomycetidae</taxon>
        <taxon>Sordariales</taxon>
        <taxon>Lasiosphaeriaceae</taxon>
        <taxon>Apodospora</taxon>
    </lineage>
</organism>
<dbReference type="SUPFAM" id="SSF55347">
    <property type="entry name" value="Glyceraldehyde-3-phosphate dehydrogenase-like, C-terminal domain"/>
    <property type="match status" value="1"/>
</dbReference>
<gene>
    <name evidence="7" type="ORF">B0H66DRAFT_287428</name>
</gene>
<comment type="similarity">
    <text evidence="1">Belongs to the Gfo/Idh/MocA family.</text>
</comment>
<comment type="caution">
    <text evidence="7">The sequence shown here is derived from an EMBL/GenBank/DDBJ whole genome shotgun (WGS) entry which is preliminary data.</text>
</comment>
<evidence type="ECO:0000256" key="4">
    <source>
        <dbReference type="ARBA" id="ARBA00042988"/>
    </source>
</evidence>
<evidence type="ECO:0000313" key="8">
    <source>
        <dbReference type="Proteomes" id="UP001283341"/>
    </source>
</evidence>
<dbReference type="InterPro" id="IPR036291">
    <property type="entry name" value="NAD(P)-bd_dom_sf"/>
</dbReference>
<dbReference type="PANTHER" id="PTHR22604">
    <property type="entry name" value="OXIDOREDUCTASES"/>
    <property type="match status" value="1"/>
</dbReference>
<evidence type="ECO:0000313" key="7">
    <source>
        <dbReference type="EMBL" id="KAK3316246.1"/>
    </source>
</evidence>
<evidence type="ECO:0000256" key="2">
    <source>
        <dbReference type="ARBA" id="ARBA00023002"/>
    </source>
</evidence>
<dbReference type="SUPFAM" id="SSF51735">
    <property type="entry name" value="NAD(P)-binding Rossmann-fold domains"/>
    <property type="match status" value="1"/>
</dbReference>
<dbReference type="Gene3D" id="3.40.50.720">
    <property type="entry name" value="NAD(P)-binding Rossmann-like Domain"/>
    <property type="match status" value="1"/>
</dbReference>
<comment type="catalytic activity">
    <reaction evidence="5">
        <text>D-xylose + NADP(+) = D-xylono-1,5-lactone + NADPH + H(+)</text>
        <dbReference type="Rhea" id="RHEA:22000"/>
        <dbReference type="ChEBI" id="CHEBI:15378"/>
        <dbReference type="ChEBI" id="CHEBI:15867"/>
        <dbReference type="ChEBI" id="CHEBI:53455"/>
        <dbReference type="ChEBI" id="CHEBI:57783"/>
        <dbReference type="ChEBI" id="CHEBI:58349"/>
        <dbReference type="EC" id="1.1.1.179"/>
    </reaction>
</comment>
<keyword evidence="2" id="KW-0560">Oxidoreductase</keyword>